<evidence type="ECO:0000313" key="2">
    <source>
        <dbReference type="Proteomes" id="UP001605989"/>
    </source>
</evidence>
<name>A0ABW7DP29_9FIRM</name>
<evidence type="ECO:0000313" key="1">
    <source>
        <dbReference type="EMBL" id="MFG6273126.1"/>
    </source>
</evidence>
<organism evidence="1 2">
    <name type="scientific">Megasphaera hexanoica</name>
    <dbReference type="NCBI Taxonomy" id="1675036"/>
    <lineage>
        <taxon>Bacteria</taxon>
        <taxon>Bacillati</taxon>
        <taxon>Bacillota</taxon>
        <taxon>Negativicutes</taxon>
        <taxon>Veillonellales</taxon>
        <taxon>Veillonellaceae</taxon>
        <taxon>Megasphaera</taxon>
    </lineage>
</organism>
<dbReference type="Proteomes" id="UP001605989">
    <property type="component" value="Unassembled WGS sequence"/>
</dbReference>
<accession>A0ABW7DP29</accession>
<reference evidence="1 2" key="1">
    <citation type="submission" date="2024-10" db="EMBL/GenBank/DDBJ databases">
        <authorList>
            <person name="Sang B.-I."/>
            <person name="Prabhaharan D."/>
        </authorList>
    </citation>
    <scope>NUCLEOTIDE SEQUENCE [LARGE SCALE GENOMIC DNA]</scope>
    <source>
        <strain evidence="1 2">MH</strain>
    </source>
</reference>
<gene>
    <name evidence="1" type="ORF">ACGTZG_07975</name>
</gene>
<protein>
    <submittedName>
        <fullName evidence="1">Uncharacterized protein</fullName>
    </submittedName>
</protein>
<comment type="caution">
    <text evidence="1">The sequence shown here is derived from an EMBL/GenBank/DDBJ whole genome shotgun (WGS) entry which is preliminary data.</text>
</comment>
<proteinExistence type="predicted"/>
<dbReference type="RefSeq" id="WP_113856154.1">
    <property type="nucleotide sequence ID" value="NZ_CP011940.1"/>
</dbReference>
<dbReference type="EMBL" id="JBIEKR010000006">
    <property type="protein sequence ID" value="MFG6273126.1"/>
    <property type="molecule type" value="Genomic_DNA"/>
</dbReference>
<keyword evidence="2" id="KW-1185">Reference proteome</keyword>
<sequence>MGKTFGVLHVYFSRKERIMQTTYREFVIQDAVHAADLMVQRLHWMAEVSDETPHRIDDYKEALEDFERLQEKAVNLIKDDYGKWEAENA</sequence>